<reference evidence="5 6" key="1">
    <citation type="submission" date="2021-05" db="EMBL/GenBank/DDBJ databases">
        <title>The draft genome of Geobacter chapellei DSM 13688.</title>
        <authorList>
            <person name="Xu Z."/>
            <person name="Masuda Y."/>
            <person name="Itoh H."/>
            <person name="Senoo K."/>
        </authorList>
    </citation>
    <scope>NUCLEOTIDE SEQUENCE [LARGE SCALE GENOMIC DNA]</scope>
    <source>
        <strain evidence="5 6">DSM 13688</strain>
    </source>
</reference>
<proteinExistence type="inferred from homology"/>
<evidence type="ECO:0000313" key="5">
    <source>
        <dbReference type="EMBL" id="MBT1070964.1"/>
    </source>
</evidence>
<dbReference type="Pfam" id="PF00535">
    <property type="entry name" value="Glycos_transf_2"/>
    <property type="match status" value="1"/>
</dbReference>
<feature type="domain" description="Glycosyltransferase 2-like" evidence="4">
    <location>
        <begin position="39"/>
        <end position="172"/>
    </location>
</feature>
<dbReference type="SUPFAM" id="SSF53448">
    <property type="entry name" value="Nucleotide-diphospho-sugar transferases"/>
    <property type="match status" value="1"/>
</dbReference>
<dbReference type="InterPro" id="IPR029044">
    <property type="entry name" value="Nucleotide-diphossugar_trans"/>
</dbReference>
<evidence type="ECO:0000313" key="6">
    <source>
        <dbReference type="Proteomes" id="UP000784128"/>
    </source>
</evidence>
<dbReference type="Gene3D" id="3.90.550.10">
    <property type="entry name" value="Spore Coat Polysaccharide Biosynthesis Protein SpsA, Chain A"/>
    <property type="match status" value="1"/>
</dbReference>
<keyword evidence="2 5" id="KW-0328">Glycosyltransferase</keyword>
<comment type="similarity">
    <text evidence="1">Belongs to the glycosyltransferase 2 family.</text>
</comment>
<dbReference type="EC" id="2.4.-.-" evidence="5"/>
<sequence>MIQKDKIVGVLVAFAPTLAQVVSIRTISLELDYMFVVDNTEGGASFLLSDNLPENIFVLVNNNEGGIAGALNVGIKAAIKKLGDCFIFLLDQDSCLPALFFERQYSFAMENKKMVVAPKYIDINSKTFGNYTKLCKWRIENINGETMSLPFETTFAITSGTMIFSSLFEKIGLFREDYFIDHVDSEFCIRLHRSGHMILINPDVVFEHAIGKRKLKIFLRIKFKPNFHSPLRRYYAVRNGIFMVRHHFKCFPSILWLLILRMGYEYMGIILFENDKLMKLKALFLGLIDGILPKVGRCNRKSLI</sequence>
<name>A0ABS5U5M7_9BACT</name>
<protein>
    <submittedName>
        <fullName evidence="5">Glycosyltransferase</fullName>
        <ecNumber evidence="5">2.4.-.-</ecNumber>
    </submittedName>
</protein>
<organism evidence="5 6">
    <name type="scientific">Pelotalea chapellei</name>
    <dbReference type="NCBI Taxonomy" id="44671"/>
    <lineage>
        <taxon>Bacteria</taxon>
        <taxon>Pseudomonadati</taxon>
        <taxon>Thermodesulfobacteriota</taxon>
        <taxon>Desulfuromonadia</taxon>
        <taxon>Geobacterales</taxon>
        <taxon>Geobacteraceae</taxon>
        <taxon>Pelotalea</taxon>
    </lineage>
</organism>
<dbReference type="InterPro" id="IPR001173">
    <property type="entry name" value="Glyco_trans_2-like"/>
</dbReference>
<dbReference type="GO" id="GO:0016757">
    <property type="term" value="F:glycosyltransferase activity"/>
    <property type="evidence" value="ECO:0007669"/>
    <property type="project" value="UniProtKB-KW"/>
</dbReference>
<evidence type="ECO:0000256" key="2">
    <source>
        <dbReference type="ARBA" id="ARBA00022676"/>
    </source>
</evidence>
<evidence type="ECO:0000256" key="1">
    <source>
        <dbReference type="ARBA" id="ARBA00006739"/>
    </source>
</evidence>
<evidence type="ECO:0000256" key="3">
    <source>
        <dbReference type="ARBA" id="ARBA00022679"/>
    </source>
</evidence>
<dbReference type="PANTHER" id="PTHR43179">
    <property type="entry name" value="RHAMNOSYLTRANSFERASE WBBL"/>
    <property type="match status" value="1"/>
</dbReference>
<evidence type="ECO:0000259" key="4">
    <source>
        <dbReference type="Pfam" id="PF00535"/>
    </source>
</evidence>
<keyword evidence="6" id="KW-1185">Reference proteome</keyword>
<gene>
    <name evidence="5" type="ORF">KJB30_04145</name>
</gene>
<comment type="caution">
    <text evidence="5">The sequence shown here is derived from an EMBL/GenBank/DDBJ whole genome shotgun (WGS) entry which is preliminary data.</text>
</comment>
<keyword evidence="3 5" id="KW-0808">Transferase</keyword>
<dbReference type="PANTHER" id="PTHR43179:SF12">
    <property type="entry name" value="GALACTOFURANOSYLTRANSFERASE GLFT2"/>
    <property type="match status" value="1"/>
</dbReference>
<dbReference type="Proteomes" id="UP000784128">
    <property type="component" value="Unassembled WGS sequence"/>
</dbReference>
<dbReference type="RefSeq" id="WP_214296676.1">
    <property type="nucleotide sequence ID" value="NZ_JAHDYS010000003.1"/>
</dbReference>
<accession>A0ABS5U5M7</accession>
<dbReference type="EMBL" id="JAHDYS010000003">
    <property type="protein sequence ID" value="MBT1070964.1"/>
    <property type="molecule type" value="Genomic_DNA"/>
</dbReference>